<dbReference type="InterPro" id="IPR011330">
    <property type="entry name" value="Glyco_hydro/deAcase_b/a-brl"/>
</dbReference>
<dbReference type="Gene3D" id="3.20.20.370">
    <property type="entry name" value="Glycoside hydrolase/deacetylase"/>
    <property type="match status" value="1"/>
</dbReference>
<comment type="caution">
    <text evidence="1">The sequence shown here is derived from an EMBL/GenBank/DDBJ whole genome shotgun (WGS) entry which is preliminary data.</text>
</comment>
<proteinExistence type="predicted"/>
<evidence type="ECO:0008006" key="3">
    <source>
        <dbReference type="Google" id="ProtNLM"/>
    </source>
</evidence>
<dbReference type="RefSeq" id="WP_048089849.1">
    <property type="nucleotide sequence ID" value="NZ_JMIY01000002.1"/>
</dbReference>
<dbReference type="GO" id="GO:0005975">
    <property type="term" value="P:carbohydrate metabolic process"/>
    <property type="evidence" value="ECO:0007669"/>
    <property type="project" value="InterPro"/>
</dbReference>
<dbReference type="PATRIC" id="fig|1392998.3.peg.849"/>
<reference evidence="1 2" key="1">
    <citation type="journal article" date="2013" name="Nature">
        <title>Anaerobic oxidation of methane coupled to nitrate reduction in a novel archaeal lineage.</title>
        <authorList>
            <person name="Haroon M.F."/>
            <person name="Hu S."/>
            <person name="Shi Y."/>
            <person name="Imelfort M."/>
            <person name="Keller J."/>
            <person name="Hugenholtz P."/>
            <person name="Yuan Z."/>
            <person name="Tyson G.W."/>
        </authorList>
    </citation>
    <scope>NUCLEOTIDE SEQUENCE [LARGE SCALE GENOMIC DNA]</scope>
    <source>
        <strain evidence="1 2">ANME-2d</strain>
    </source>
</reference>
<sequence>MSITINFAKDRYSLYGLRSFLIKYGIDLTSTDQRSQIRFVSFNHNRISLKNITGWIELGNERLPVFRAPLDLADEGDALLTYSGGNRKYPCAVTAGEDIIIGLDIFGHIGYSLSGYLEKIWMHIGGEKNGIVNIPFADYYGEILFNSLLNAHKRSNLPLVHKAFWPDGKRFAVCLTHDVDEIKKLYQWITYPLRFAARYDLRGIYNQSSSFIHKIRGKEPYWTFERIMELESKLGVRSSFFFLNETGKVKLLDKKTWRHSGRRYSFNDPKVASMIKELHSKGWDVGLHGSFYSHNDFEKIQKEKEALEGALGSEVHGIRQHNLNLSIPQTWLHQERAGLEYDTTLGFNNCIGFRWGTCFPFRPFYAHEDRALSILEIPLVIEDLPFYRYKNPCVEGLKVLGEVERSGGVGTLLWHHSVFNDYEFPGWSAHYEKMIEYCKKKNAWVTSAREISRWWIWREKTSFEWDYEGTCLRIIPYPKEKNHFLNVYPPEKMIVKKISNARVTGTNGDLFSIRTDSLRNNECVEIEFTEWNHGN</sequence>
<name>A0A062V695_9EURY</name>
<dbReference type="OrthoDB" id="371704at2157"/>
<evidence type="ECO:0000313" key="1">
    <source>
        <dbReference type="EMBL" id="KCZ72832.1"/>
    </source>
</evidence>
<accession>A0A062V695</accession>
<gene>
    <name evidence="1" type="ORF">ANME2D_01267</name>
</gene>
<protein>
    <recommendedName>
        <fullName evidence="3">NodB homology domain-containing protein</fullName>
    </recommendedName>
</protein>
<dbReference type="CDD" id="cd10931">
    <property type="entry name" value="CE4_u7"/>
    <property type="match status" value="1"/>
</dbReference>
<organism evidence="1 2">
    <name type="scientific">Candidatus Methanoperedens nitratireducens</name>
    <dbReference type="NCBI Taxonomy" id="1392998"/>
    <lineage>
        <taxon>Archaea</taxon>
        <taxon>Methanobacteriati</taxon>
        <taxon>Methanobacteriota</taxon>
        <taxon>Stenosarchaea group</taxon>
        <taxon>Methanomicrobia</taxon>
        <taxon>Methanosarcinales</taxon>
        <taxon>ANME-2 cluster</taxon>
        <taxon>Candidatus Methanoperedentaceae</taxon>
        <taxon>Candidatus Methanoperedens</taxon>
    </lineage>
</organism>
<dbReference type="SUPFAM" id="SSF88713">
    <property type="entry name" value="Glycoside hydrolase/deacetylase"/>
    <property type="match status" value="1"/>
</dbReference>
<dbReference type="EMBL" id="JMIY01000002">
    <property type="protein sequence ID" value="KCZ72832.1"/>
    <property type="molecule type" value="Genomic_DNA"/>
</dbReference>
<evidence type="ECO:0000313" key="2">
    <source>
        <dbReference type="Proteomes" id="UP000027153"/>
    </source>
</evidence>
<keyword evidence="2" id="KW-1185">Reference proteome</keyword>
<dbReference type="AlphaFoldDB" id="A0A062V695"/>
<dbReference type="Proteomes" id="UP000027153">
    <property type="component" value="Unassembled WGS sequence"/>
</dbReference>